<comment type="caution">
    <text evidence="2">The sequence shown here is derived from an EMBL/GenBank/DDBJ whole genome shotgun (WGS) entry which is preliminary data.</text>
</comment>
<reference evidence="2 3" key="1">
    <citation type="submission" date="2019-10" db="EMBL/GenBank/DDBJ databases">
        <title>Alkalibaculum tamaniensis sp.nov., a new alkaliphilic acetogen, isolated on methoxylated aromatics from a mud volcano.</title>
        <authorList>
            <person name="Khomyakova M.A."/>
            <person name="Merkel A.Y."/>
            <person name="Bonch-Osmolovskaya E.A."/>
            <person name="Slobodkin A.I."/>
        </authorList>
    </citation>
    <scope>NUCLEOTIDE SEQUENCE [LARGE SCALE GENOMIC DNA]</scope>
    <source>
        <strain evidence="2 3">M08DMB</strain>
    </source>
</reference>
<dbReference type="InterPro" id="IPR008841">
    <property type="entry name" value="Siphovirus-type_tail_N"/>
</dbReference>
<evidence type="ECO:0000313" key="2">
    <source>
        <dbReference type="EMBL" id="MPW26264.1"/>
    </source>
</evidence>
<proteinExistence type="predicted"/>
<feature type="domain" description="Siphovirus-type tail component RIFT-related" evidence="1">
    <location>
        <begin position="13"/>
        <end position="126"/>
    </location>
</feature>
<dbReference type="NCBIfam" id="TIGR01633">
    <property type="entry name" value="phi3626_gp14_N"/>
    <property type="match status" value="1"/>
</dbReference>
<evidence type="ECO:0000259" key="1">
    <source>
        <dbReference type="Pfam" id="PF05709"/>
    </source>
</evidence>
<dbReference type="Pfam" id="PF05709">
    <property type="entry name" value="Sipho_tail"/>
    <property type="match status" value="1"/>
</dbReference>
<dbReference type="InterPro" id="IPR006520">
    <property type="entry name" value="Dit_BPSPP_N"/>
</dbReference>
<dbReference type="EMBL" id="WHNX01000015">
    <property type="protein sequence ID" value="MPW26264.1"/>
    <property type="molecule type" value="Genomic_DNA"/>
</dbReference>
<name>A0A6A7KA08_9FIRM</name>
<dbReference type="RefSeq" id="WP_152804597.1">
    <property type="nucleotide sequence ID" value="NZ_WHNX01000015.1"/>
</dbReference>
<evidence type="ECO:0000313" key="3">
    <source>
        <dbReference type="Proteomes" id="UP000440004"/>
    </source>
</evidence>
<accession>A0A6A7KA08</accession>
<dbReference type="Gene3D" id="2.40.30.200">
    <property type="match status" value="1"/>
</dbReference>
<keyword evidence="3" id="KW-1185">Reference proteome</keyword>
<organism evidence="2 3">
    <name type="scientific">Alkalibaculum sporogenes</name>
    <dbReference type="NCBI Taxonomy" id="2655001"/>
    <lineage>
        <taxon>Bacteria</taxon>
        <taxon>Bacillati</taxon>
        <taxon>Bacillota</taxon>
        <taxon>Clostridia</taxon>
        <taxon>Eubacteriales</taxon>
        <taxon>Eubacteriaceae</taxon>
        <taxon>Alkalibaculum</taxon>
    </lineage>
</organism>
<dbReference type="AlphaFoldDB" id="A0A6A7KA08"/>
<gene>
    <name evidence="2" type="ORF">GC105_10740</name>
</gene>
<protein>
    <recommendedName>
        <fullName evidence="1">Siphovirus-type tail component RIFT-related domain-containing protein</fullName>
    </recommendedName>
</protein>
<dbReference type="Proteomes" id="UP000440004">
    <property type="component" value="Unassembled WGS sequence"/>
</dbReference>
<sequence>MITLDDTYRFEEDFGLQALIEHQNPIIPEISPKTIKIPSVPGLQDFGVELGTKPFLITLDVIESDPIELQRKLTDFVAFLFDQYGQPRSIKAVLDYEPDKFFMIKVNSTVTPQRMISVSQFTLPFIAYDPLKYSTVYADEIMWGSEVLTFESHYLLGHEGTAGAVNITEPQIIDVTVVGLAVKPVIEITGSATSLVISANSYSITFPTFNNVSWIIDCEKYSVLKNSINAFDEVDLKDFILFRGINHVSITGSEIDVDLRIKYRDKYM</sequence>